<dbReference type="Proteomes" id="UP000243859">
    <property type="component" value="Unassembled WGS sequence"/>
</dbReference>
<dbReference type="EMBL" id="QAAA01000002">
    <property type="protein sequence ID" value="PTN03621.1"/>
    <property type="molecule type" value="Genomic_DNA"/>
</dbReference>
<evidence type="ECO:0000313" key="1">
    <source>
        <dbReference type="EMBL" id="PTN03621.1"/>
    </source>
</evidence>
<sequence length="161" mass="17253">MKPVLGLVGVALIALIALGLLGGAVYVRAARDDPARWHADPEMAVRPVSPNAFLIRADTGDMAPPVFPVPPSVLAQAVADVALGEPRTVLLAGAPEDLHMTFVQRSALWRFPDYISVRVGATPDGASLSAFSRSRFGRSDLGVNEARMIRWLEVLTTRLNT</sequence>
<dbReference type="OrthoDB" id="8479024at2"/>
<dbReference type="InterPro" id="IPR010865">
    <property type="entry name" value="DUF1499"/>
</dbReference>
<dbReference type="RefSeq" id="WP_107890901.1">
    <property type="nucleotide sequence ID" value="NZ_NHSI01000018.1"/>
</dbReference>
<keyword evidence="2" id="KW-1185">Reference proteome</keyword>
<dbReference type="AlphaFoldDB" id="A0A2T5BVL0"/>
<reference evidence="1 2" key="1">
    <citation type="submission" date="2018-04" db="EMBL/GenBank/DDBJ databases">
        <title>Genomic Encyclopedia of Archaeal and Bacterial Type Strains, Phase II (KMG-II): from individual species to whole genera.</title>
        <authorList>
            <person name="Goeker M."/>
        </authorList>
    </citation>
    <scope>NUCLEOTIDE SEQUENCE [LARGE SCALE GENOMIC DNA]</scope>
    <source>
        <strain evidence="1 2">DSM 18064</strain>
    </source>
</reference>
<protein>
    <submittedName>
        <fullName evidence="1">Uncharacterized protein (DUF1499 family)</fullName>
    </submittedName>
</protein>
<accession>A0A2T5BVL0</accession>
<name>A0A2T5BVL0_9RHOB</name>
<dbReference type="Pfam" id="PF07386">
    <property type="entry name" value="DUF1499"/>
    <property type="match status" value="1"/>
</dbReference>
<proteinExistence type="predicted"/>
<comment type="caution">
    <text evidence="1">The sequence shown here is derived from an EMBL/GenBank/DDBJ whole genome shotgun (WGS) entry which is preliminary data.</text>
</comment>
<organism evidence="1 2">
    <name type="scientific">Rhodovulum imhoffii</name>
    <dbReference type="NCBI Taxonomy" id="365340"/>
    <lineage>
        <taxon>Bacteria</taxon>
        <taxon>Pseudomonadati</taxon>
        <taxon>Pseudomonadota</taxon>
        <taxon>Alphaproteobacteria</taxon>
        <taxon>Rhodobacterales</taxon>
        <taxon>Paracoccaceae</taxon>
        <taxon>Rhodovulum</taxon>
    </lineage>
</organism>
<gene>
    <name evidence="1" type="ORF">C8N32_102147</name>
</gene>
<evidence type="ECO:0000313" key="2">
    <source>
        <dbReference type="Proteomes" id="UP000243859"/>
    </source>
</evidence>